<dbReference type="InterPro" id="IPR010865">
    <property type="entry name" value="DUF1499"/>
</dbReference>
<organism evidence="1 2">
    <name type="scientific">Falsiroseomonas bella</name>
    <dbReference type="NCBI Taxonomy" id="2184016"/>
    <lineage>
        <taxon>Bacteria</taxon>
        <taxon>Pseudomonadati</taxon>
        <taxon>Pseudomonadota</taxon>
        <taxon>Alphaproteobacteria</taxon>
        <taxon>Acetobacterales</taxon>
        <taxon>Roseomonadaceae</taxon>
        <taxon>Falsiroseomonas</taxon>
    </lineage>
</organism>
<gene>
    <name evidence="1" type="ORF">DFH01_24170</name>
</gene>
<comment type="caution">
    <text evidence="1">The sequence shown here is derived from an EMBL/GenBank/DDBJ whole genome shotgun (WGS) entry which is preliminary data.</text>
</comment>
<evidence type="ECO:0000313" key="2">
    <source>
        <dbReference type="Proteomes" id="UP000245765"/>
    </source>
</evidence>
<dbReference type="RefSeq" id="WP_109873082.1">
    <property type="nucleotide sequence ID" value="NZ_QGNA01000006.1"/>
</dbReference>
<reference evidence="2" key="1">
    <citation type="submission" date="2018-05" db="EMBL/GenBank/DDBJ databases">
        <authorList>
            <person name="Du Z."/>
            <person name="Wang X."/>
        </authorList>
    </citation>
    <scope>NUCLEOTIDE SEQUENCE [LARGE SCALE GENOMIC DNA]</scope>
    <source>
        <strain evidence="2">CQN31</strain>
    </source>
</reference>
<proteinExistence type="predicted"/>
<dbReference type="AlphaFoldDB" id="A0A317F600"/>
<accession>A0A317F600</accession>
<sequence length="147" mass="16075">MLQLLLGRGTAGLPPAAPVDFATLRLPTSPNAALAAPPGTTSERHVEIPVFNLAPETAWALLRRLGDGMDRVWLTAEWPERRQAQWVERSRLANFPDLVNAEVRPLPGGTGLFLYSRSLTGYSDFGVNARRLAAWRAAFERAVATAK</sequence>
<name>A0A317F600_9PROT</name>
<dbReference type="Pfam" id="PF07386">
    <property type="entry name" value="DUF1499"/>
    <property type="match status" value="1"/>
</dbReference>
<keyword evidence="2" id="KW-1185">Reference proteome</keyword>
<evidence type="ECO:0000313" key="1">
    <source>
        <dbReference type="EMBL" id="PWS34631.1"/>
    </source>
</evidence>
<dbReference type="Proteomes" id="UP000245765">
    <property type="component" value="Unassembled WGS sequence"/>
</dbReference>
<dbReference type="EMBL" id="QGNA01000006">
    <property type="protein sequence ID" value="PWS34631.1"/>
    <property type="molecule type" value="Genomic_DNA"/>
</dbReference>
<dbReference type="OrthoDB" id="8479024at2"/>
<protein>
    <submittedName>
        <fullName evidence="1">DUF1499 domain-containing protein</fullName>
    </submittedName>
</protein>